<dbReference type="PATRIC" id="fig|1197174.4.peg.2008"/>
<gene>
    <name evidence="1" type="ORF">AEST_20510</name>
</gene>
<name>J2IE38_9ALTE</name>
<dbReference type="Proteomes" id="UP000012043">
    <property type="component" value="Unassembled WGS sequence"/>
</dbReference>
<protein>
    <submittedName>
        <fullName evidence="1">Uncharacterized protein</fullName>
    </submittedName>
</protein>
<sequence>MFAFCTATSLSGCENLSQFYYSGEYKQGKSRLDQRLKFQISG</sequence>
<keyword evidence="2" id="KW-1185">Reference proteome</keyword>
<dbReference type="EMBL" id="ALAB01000027">
    <property type="protein sequence ID" value="EJI84949.1"/>
    <property type="molecule type" value="Genomic_DNA"/>
</dbReference>
<reference evidence="1 2" key="1">
    <citation type="journal article" date="2012" name="J. Bacteriol.">
        <title>Genome Sequence of Pectin-Degrading Alishewanella aestuarii Strain B11T, Isolated from Tidal Flat Sediment.</title>
        <authorList>
            <person name="Jung J."/>
            <person name="Choi S."/>
            <person name="Chun J."/>
            <person name="Park W."/>
        </authorList>
    </citation>
    <scope>NUCLEOTIDE SEQUENCE [LARGE SCALE GENOMIC DNA]</scope>
    <source>
        <strain evidence="1 2">B11</strain>
    </source>
</reference>
<organism evidence="1 2">
    <name type="scientific">Alishewanella aestuarii B11</name>
    <dbReference type="NCBI Taxonomy" id="1197174"/>
    <lineage>
        <taxon>Bacteria</taxon>
        <taxon>Pseudomonadati</taxon>
        <taxon>Pseudomonadota</taxon>
        <taxon>Gammaproteobacteria</taxon>
        <taxon>Alteromonadales</taxon>
        <taxon>Alteromonadaceae</taxon>
        <taxon>Alishewanella</taxon>
    </lineage>
</organism>
<dbReference type="AlphaFoldDB" id="J2IE38"/>
<proteinExistence type="predicted"/>
<comment type="caution">
    <text evidence="1">The sequence shown here is derived from an EMBL/GenBank/DDBJ whole genome shotgun (WGS) entry which is preliminary data.</text>
</comment>
<accession>J2IE38</accession>
<evidence type="ECO:0000313" key="1">
    <source>
        <dbReference type="EMBL" id="EJI84949.1"/>
    </source>
</evidence>
<evidence type="ECO:0000313" key="2">
    <source>
        <dbReference type="Proteomes" id="UP000012043"/>
    </source>
</evidence>